<feature type="domain" description="SGNH hydrolase-type esterase" evidence="4">
    <location>
        <begin position="50"/>
        <end position="288"/>
    </location>
</feature>
<dbReference type="OrthoDB" id="5503950at2"/>
<dbReference type="GO" id="GO:0004806">
    <property type="term" value="F:triacylglycerol lipase activity"/>
    <property type="evidence" value="ECO:0007669"/>
    <property type="project" value="TreeGrafter"/>
</dbReference>
<dbReference type="Gene3D" id="3.40.50.1110">
    <property type="entry name" value="SGNH hydrolase"/>
    <property type="match status" value="1"/>
</dbReference>
<sequence length="301" mass="30931">MAKKSGGGGCLAVVLVVGLLAFGYYKWQHGSSSAPPEGVDTGGGSGRYVALGDSYTSSPRTGRQAGTPAGCDRSDDNYPHLVSAKLKPAQFADVSCSGATTDHLSQAQKTGNGTNPPQLDAVTAETTLVTLGIGGNDIGLIAFASSCATTHQNSAPCRDRLTAGGHDQLAERIDATAPKVGALLDRIHEKASKAKVVVVGYPTVLPDGNGCWPSLPFGAGDIEYFRGTLGKLNKMLEDQADAHRAGYADTATPGKGHDVCSASDTRWVEGLLPASPAIPLHPNARGEQGMADAVLAVLKLP</sequence>
<dbReference type="GeneID" id="92868390"/>
<dbReference type="eggNOG" id="COG2755">
    <property type="taxonomic scope" value="Bacteria"/>
</dbReference>
<dbReference type="InterPro" id="IPR013830">
    <property type="entry name" value="SGNH_hydro"/>
</dbReference>
<gene>
    <name evidence="5" type="ordered locus">AMED_0589</name>
</gene>
<dbReference type="KEGG" id="amd:AMED_0589"/>
<evidence type="ECO:0000256" key="1">
    <source>
        <dbReference type="PIRSR" id="PIRSR637460-1"/>
    </source>
</evidence>
<evidence type="ECO:0000256" key="2">
    <source>
        <dbReference type="PIRSR" id="PIRSR637460-2"/>
    </source>
</evidence>
<dbReference type="RefSeq" id="WP_013222519.1">
    <property type="nucleotide sequence ID" value="NC_014318.1"/>
</dbReference>
<name>A0A0H3CWV4_AMYMU</name>
<evidence type="ECO:0000313" key="5">
    <source>
        <dbReference type="EMBL" id="ADJ42409.1"/>
    </source>
</evidence>
<evidence type="ECO:0000259" key="4">
    <source>
        <dbReference type="Pfam" id="PF13472"/>
    </source>
</evidence>
<dbReference type="Proteomes" id="UP000000328">
    <property type="component" value="Chromosome"/>
</dbReference>
<organism evidence="5 6">
    <name type="scientific">Amycolatopsis mediterranei (strain U-32)</name>
    <dbReference type="NCBI Taxonomy" id="749927"/>
    <lineage>
        <taxon>Bacteria</taxon>
        <taxon>Bacillati</taxon>
        <taxon>Actinomycetota</taxon>
        <taxon>Actinomycetes</taxon>
        <taxon>Pseudonocardiales</taxon>
        <taxon>Pseudonocardiaceae</taxon>
        <taxon>Amycolatopsis</taxon>
    </lineage>
</organism>
<dbReference type="GO" id="GO:0019433">
    <property type="term" value="P:triglyceride catabolic process"/>
    <property type="evidence" value="ECO:0007669"/>
    <property type="project" value="TreeGrafter"/>
</dbReference>
<dbReference type="PATRIC" id="fig|749927.5.peg.612"/>
<dbReference type="PANTHER" id="PTHR37981:SF1">
    <property type="entry name" value="SGNH HYDROLASE-TYPE ESTERASE DOMAIN-CONTAINING PROTEIN"/>
    <property type="match status" value="1"/>
</dbReference>
<keyword evidence="2" id="KW-1015">Disulfide bond</keyword>
<feature type="disulfide bond" evidence="2">
    <location>
        <begin position="147"/>
        <end position="157"/>
    </location>
</feature>
<dbReference type="PANTHER" id="PTHR37981">
    <property type="entry name" value="LIPASE 2"/>
    <property type="match status" value="1"/>
</dbReference>
<dbReference type="EMBL" id="CP002000">
    <property type="protein sequence ID" value="ADJ42409.1"/>
    <property type="molecule type" value="Genomic_DNA"/>
</dbReference>
<feature type="region of interest" description="Disordered" evidence="3">
    <location>
        <begin position="53"/>
        <end position="75"/>
    </location>
</feature>
<feature type="active site" evidence="1">
    <location>
        <position position="281"/>
    </location>
</feature>
<feature type="disulfide bond" evidence="2">
    <location>
        <begin position="211"/>
        <end position="260"/>
    </location>
</feature>
<protein>
    <submittedName>
        <fullName evidence="5">GDSL family lipase</fullName>
    </submittedName>
</protein>
<evidence type="ECO:0000256" key="3">
    <source>
        <dbReference type="SAM" id="MobiDB-lite"/>
    </source>
</evidence>
<accession>A0A0H3CWV4</accession>
<dbReference type="InterPro" id="IPR036514">
    <property type="entry name" value="SGNH_hydro_sf"/>
</dbReference>
<feature type="disulfide bond" evidence="2">
    <location>
        <begin position="71"/>
        <end position="96"/>
    </location>
</feature>
<evidence type="ECO:0000313" key="6">
    <source>
        <dbReference type="Proteomes" id="UP000000328"/>
    </source>
</evidence>
<dbReference type="CDD" id="cd01823">
    <property type="entry name" value="SEST_like"/>
    <property type="match status" value="1"/>
</dbReference>
<proteinExistence type="predicted"/>
<dbReference type="AlphaFoldDB" id="A0A0H3CWV4"/>
<dbReference type="HOGENOM" id="CLU_038449_4_1_11"/>
<dbReference type="Pfam" id="PF13472">
    <property type="entry name" value="Lipase_GDSL_2"/>
    <property type="match status" value="1"/>
</dbReference>
<feature type="active site" description="Nucleophile" evidence="1">
    <location>
        <position position="54"/>
    </location>
</feature>
<dbReference type="InterPro" id="IPR037460">
    <property type="entry name" value="SEST-like"/>
</dbReference>
<reference evidence="5 6" key="1">
    <citation type="journal article" date="2010" name="Cell Res.">
        <title>Complete genome sequence of the rifamycin SV-producing Amycolatopsis mediterranei U32 revealed its genetic characteristics in phylogeny and metabolism.</title>
        <authorList>
            <person name="Zhao W."/>
            <person name="Zhong Y."/>
            <person name="Yuan H."/>
            <person name="Wang J."/>
            <person name="Zheng H."/>
            <person name="Wang Y."/>
            <person name="Cen X."/>
            <person name="Xu F."/>
            <person name="Bai J."/>
            <person name="Han X."/>
            <person name="Lu G."/>
            <person name="Zhu Y."/>
            <person name="Shao Z."/>
            <person name="Yan H."/>
            <person name="Li C."/>
            <person name="Peng N."/>
            <person name="Zhang Z."/>
            <person name="Zhang Y."/>
            <person name="Lin W."/>
            <person name="Fan Y."/>
            <person name="Qin Z."/>
            <person name="Hu Y."/>
            <person name="Zhu B."/>
            <person name="Wang S."/>
            <person name="Ding X."/>
            <person name="Zhao G.P."/>
        </authorList>
    </citation>
    <scope>NUCLEOTIDE SEQUENCE [LARGE SCALE GENOMIC DNA]</scope>
    <source>
        <strain evidence="6">U-32</strain>
    </source>
</reference>
<dbReference type="SUPFAM" id="SSF52266">
    <property type="entry name" value="SGNH hydrolase"/>
    <property type="match status" value="1"/>
</dbReference>